<sequence>MMLSTFRGISPRTPDHMLSEGMAVIARDVNLQHGTLKPWREPRLVTQLPDTTLTVEAYGCCYFAWDTCVSVARWLPDVPRLYLTGQKNYPEVAVIGKECALDYARLGVPAPDTTPLVAYITVPDKSIETSLRTYVFTYVNWLSEESAPSYPGTELAVNDGQSVTVSGWEEQPPEYRVQKVRIYRRTTGFRSGAEKEQNIITEYLLVDEIDITQKTYVDTRKDMDLRWQLPTREVREPPVGLQGIVAIEGTAVLAGFVGNRLLFTKDGQPWNWPLALEMTLDDNIVHITQDDGNLYVSTTGRSYVVDASPVCDDRPCRAVMSSDYPMPDIGCGYAHSAITTPFGMVYAGTDGLVLLSKSQPTQILTEGVLAADDWVKLRPETTRLAYYKGYLFCVTDAVSFMLLLDANSYKVAAQVAAMSTFSDTPVDMVLSDSGELLMLDDEGMLHQWNAGTRYRPYLWVSHVIMTGFQSWLPVAQIGVDGEVTYTLKAGEHNIYSRRVTHNRPFRTRRLMRNAEHRIVLEGTGEVRYLRLGTTVQDAVK</sequence>
<protein>
    <submittedName>
        <fullName evidence="1">Uncharacterized protein</fullName>
    </submittedName>
</protein>
<dbReference type="Proteomes" id="UP000218543">
    <property type="component" value="Unassembled WGS sequence"/>
</dbReference>
<proteinExistence type="predicted"/>
<organism evidence="1 2">
    <name type="scientific">Escherichia coli</name>
    <dbReference type="NCBI Taxonomy" id="562"/>
    <lineage>
        <taxon>Bacteria</taxon>
        <taxon>Pseudomonadati</taxon>
        <taxon>Pseudomonadota</taxon>
        <taxon>Gammaproteobacteria</taxon>
        <taxon>Enterobacterales</taxon>
        <taxon>Enterobacteriaceae</taxon>
        <taxon>Escherichia</taxon>
    </lineage>
</organism>
<accession>A0A2A2CD71</accession>
<dbReference type="EMBL" id="MRVZ01000012">
    <property type="protein sequence ID" value="PAU25800.1"/>
    <property type="molecule type" value="Genomic_DNA"/>
</dbReference>
<dbReference type="AlphaFoldDB" id="A0A2A2CD71"/>
<name>A0A2A2CD71_ECOLX</name>
<evidence type="ECO:0000313" key="1">
    <source>
        <dbReference type="EMBL" id="PAU25800.1"/>
    </source>
</evidence>
<evidence type="ECO:0000313" key="2">
    <source>
        <dbReference type="Proteomes" id="UP000218543"/>
    </source>
</evidence>
<gene>
    <name evidence="1" type="ORF">BTQ06_04765</name>
</gene>
<reference evidence="1 2" key="1">
    <citation type="submission" date="2016-12" db="EMBL/GenBank/DDBJ databases">
        <title>Real-Time Genomic Investigation Underlying the Public Health Response to a Shiga Toxin-Producing Escherichia Coli O26:H11 Outbreak in a Nursery.</title>
        <authorList>
            <person name="Ferdous M."/>
            <person name="Moran-Gilad J."/>
            <person name="Rossen J.W."/>
            <person name="Gdalevich M."/>
        </authorList>
    </citation>
    <scope>NUCLEOTIDE SEQUENCE [LARGE SCALE GENOMIC DNA]</scope>
    <source>
        <strain evidence="1 2">STEC 514-2</strain>
    </source>
</reference>
<dbReference type="RefSeq" id="WP_095586005.1">
    <property type="nucleotide sequence ID" value="NZ_MRVZ01000012.1"/>
</dbReference>
<comment type="caution">
    <text evidence="1">The sequence shown here is derived from an EMBL/GenBank/DDBJ whole genome shotgun (WGS) entry which is preliminary data.</text>
</comment>